<dbReference type="EMBL" id="CQBM01000011">
    <property type="protein sequence ID" value="CNI50709.1"/>
    <property type="molecule type" value="Genomic_DNA"/>
</dbReference>
<evidence type="ECO:0000256" key="2">
    <source>
        <dbReference type="SAM" id="SignalP"/>
    </source>
</evidence>
<dbReference type="InterPro" id="IPR047745">
    <property type="entry name" value="SinI-like"/>
</dbReference>
<evidence type="ECO:0000256" key="1">
    <source>
        <dbReference type="SAM" id="MobiDB-lite"/>
    </source>
</evidence>
<accession>A0AA36LRF6</accession>
<protein>
    <submittedName>
        <fullName evidence="3">Intimin-like protein SinH</fullName>
    </submittedName>
</protein>
<feature type="signal peptide" evidence="2">
    <location>
        <begin position="1"/>
        <end position="27"/>
    </location>
</feature>
<dbReference type="NCBIfam" id="NF040711">
    <property type="entry name" value="partner_SinI"/>
    <property type="match status" value="1"/>
</dbReference>
<gene>
    <name evidence="3" type="ORF">ERS008502_03470</name>
</gene>
<dbReference type="AlphaFoldDB" id="A0AA36LRF6"/>
<evidence type="ECO:0000313" key="3">
    <source>
        <dbReference type="EMBL" id="CNI50709.1"/>
    </source>
</evidence>
<evidence type="ECO:0000313" key="4">
    <source>
        <dbReference type="Proteomes" id="UP000040841"/>
    </source>
</evidence>
<proteinExistence type="predicted"/>
<name>A0AA36LRF6_YERMO</name>
<comment type="caution">
    <text evidence="3">The sequence shown here is derived from an EMBL/GenBank/DDBJ whole genome shotgun (WGS) entry which is preliminary data.</text>
</comment>
<dbReference type="Proteomes" id="UP000040841">
    <property type="component" value="Unassembled WGS sequence"/>
</dbReference>
<organism evidence="3 4">
    <name type="scientific">Yersinia mollaretii</name>
    <dbReference type="NCBI Taxonomy" id="33060"/>
    <lineage>
        <taxon>Bacteria</taxon>
        <taxon>Pseudomonadati</taxon>
        <taxon>Pseudomonadota</taxon>
        <taxon>Gammaproteobacteria</taxon>
        <taxon>Enterobacterales</taxon>
        <taxon>Yersiniaceae</taxon>
        <taxon>Yersinia</taxon>
    </lineage>
</organism>
<feature type="chain" id="PRO_5041388336" evidence="2">
    <location>
        <begin position="28"/>
        <end position="294"/>
    </location>
</feature>
<feature type="compositionally biased region" description="Polar residues" evidence="1">
    <location>
        <begin position="44"/>
        <end position="63"/>
    </location>
</feature>
<sequence length="294" mass="30756">MMKQRFALKKIVLALLLAGYTLNGAHALMTQPTGSIQGAAPVLSSPQTSKPHTVQLSSNHTASNLSTGDKITATYRYTDTDGDEDNSTTTVRWYYVKAGVETEVTSVTNVAATATSEGSSTMVIPGAAHDTVTFKMVIQELSLTGDPITGQTITINDVTDNIDGGTVVPPGPVTLAGGMVPAIYASSDTAFTTNLIGGDTKLNVGETYVFKLWNDNSNGVANPSAEDMTNRVSYEWRLLGSSATDGIAAPADTGFKTNISDGNFTVPKNAEGKVITNSADGVQGFNLAVDYTAK</sequence>
<reference evidence="3 4" key="1">
    <citation type="submission" date="2015-03" db="EMBL/GenBank/DDBJ databases">
        <authorList>
            <consortium name="Pathogen Informatics"/>
            <person name="Murphy D."/>
        </authorList>
    </citation>
    <scope>NUCLEOTIDE SEQUENCE [LARGE SCALE GENOMIC DNA]</scope>
    <source>
        <strain evidence="3 4">FE82747</strain>
    </source>
</reference>
<keyword evidence="2" id="KW-0732">Signal</keyword>
<feature type="region of interest" description="Disordered" evidence="1">
    <location>
        <begin position="43"/>
        <end position="63"/>
    </location>
</feature>
<dbReference type="RefSeq" id="WP_049679100.1">
    <property type="nucleotide sequence ID" value="NZ_CABMMJ010000011.1"/>
</dbReference>